<dbReference type="Pfam" id="PF01048">
    <property type="entry name" value="PNP_UDP_1"/>
    <property type="match status" value="1"/>
</dbReference>
<feature type="region of interest" description="Disordered" evidence="1">
    <location>
        <begin position="785"/>
        <end position="812"/>
    </location>
</feature>
<feature type="compositionally biased region" description="Basic and acidic residues" evidence="1">
    <location>
        <begin position="785"/>
        <end position="806"/>
    </location>
</feature>
<reference evidence="3 4" key="1">
    <citation type="submission" date="2024-09" db="EMBL/GenBank/DDBJ databases">
        <authorList>
            <person name="Sun Q."/>
            <person name="Mori K."/>
        </authorList>
    </citation>
    <scope>NUCLEOTIDE SEQUENCE [LARGE SCALE GENOMIC DNA]</scope>
    <source>
        <strain evidence="3 4">KCTC 23279</strain>
    </source>
</reference>
<feature type="domain" description="Nucleoside phosphorylase" evidence="2">
    <location>
        <begin position="60"/>
        <end position="275"/>
    </location>
</feature>
<dbReference type="InterPro" id="IPR035994">
    <property type="entry name" value="Nucleoside_phosphorylase_sf"/>
</dbReference>
<protein>
    <recommendedName>
        <fullName evidence="2">Nucleoside phosphorylase domain-containing protein</fullName>
    </recommendedName>
</protein>
<dbReference type="SUPFAM" id="SSF53167">
    <property type="entry name" value="Purine and uridine phosphorylases"/>
    <property type="match status" value="1"/>
</dbReference>
<dbReference type="Proteomes" id="UP001589775">
    <property type="component" value="Unassembled WGS sequence"/>
</dbReference>
<dbReference type="InterPro" id="IPR000845">
    <property type="entry name" value="Nucleoside_phosphorylase_d"/>
</dbReference>
<evidence type="ECO:0000256" key="1">
    <source>
        <dbReference type="SAM" id="MobiDB-lite"/>
    </source>
</evidence>
<dbReference type="EMBL" id="JBHLWM010000001">
    <property type="protein sequence ID" value="MFC0239827.1"/>
    <property type="molecule type" value="Genomic_DNA"/>
</dbReference>
<dbReference type="Gene3D" id="3.40.50.1580">
    <property type="entry name" value="Nucleoside phosphorylase domain"/>
    <property type="match status" value="1"/>
</dbReference>
<dbReference type="PANTHER" id="PTHR46832:SF1">
    <property type="entry name" value="5'-METHYLTHIOADENOSINE_S-ADENOSYLHOMOCYSTEINE NUCLEOSIDASE"/>
    <property type="match status" value="1"/>
</dbReference>
<accession>A0ABV6ENY5</accession>
<dbReference type="RefSeq" id="WP_378385005.1">
    <property type="nucleotide sequence ID" value="NZ_JBHLWM010000001.1"/>
</dbReference>
<comment type="caution">
    <text evidence="3">The sequence shown here is derived from an EMBL/GenBank/DDBJ whole genome shotgun (WGS) entry which is preliminary data.</text>
</comment>
<name>A0ABV6ENY5_9BRAD</name>
<feature type="region of interest" description="Disordered" evidence="1">
    <location>
        <begin position="118"/>
        <end position="139"/>
    </location>
</feature>
<keyword evidence="4" id="KW-1185">Reference proteome</keyword>
<evidence type="ECO:0000259" key="2">
    <source>
        <dbReference type="Pfam" id="PF01048"/>
    </source>
</evidence>
<evidence type="ECO:0000313" key="3">
    <source>
        <dbReference type="EMBL" id="MFC0239827.1"/>
    </source>
</evidence>
<organism evidence="3 4">
    <name type="scientific">Rhodopseudomonas telluris</name>
    <dbReference type="NCBI Taxonomy" id="644215"/>
    <lineage>
        <taxon>Bacteria</taxon>
        <taxon>Pseudomonadati</taxon>
        <taxon>Pseudomonadota</taxon>
        <taxon>Alphaproteobacteria</taxon>
        <taxon>Hyphomicrobiales</taxon>
        <taxon>Nitrobacteraceae</taxon>
        <taxon>Rhodopseudomonas</taxon>
    </lineage>
</organism>
<dbReference type="PANTHER" id="PTHR46832">
    <property type="entry name" value="5'-METHYLTHIOADENOSINE/S-ADENOSYLHOMOCYSTEINE NUCLEOSIDASE"/>
    <property type="match status" value="1"/>
</dbReference>
<sequence>MKRYFDLAAIIPLDEEFETALSHFRYVANLSTGSRIRFQMASDGSPLDILFVKQNAMGRTENVNAALDILDEFDVGLLVCLGIAGGLSSDLNIGDVCRTGAIADLLDNSKVSDVAVKARKPASRSNKADKSQQEISFSPTHYETPTEISVALDLDKLVPERKEVFDRWVNDRMLSGESIMPQEFTGKDGRKEKLGAPSVKSGLIACAAVAASPDYNRSIKKLDRKILAVETESGGMFSVVKRLGIPALTIRGISDYAGFGVDKNQFETETNNKARFVAASNAASYLAQQTRNPLLVRYLQDRLQGKTHQHQSPNNGTTDPTASALIARSDHFNSRLRELAPGFSLDGYRIPVPRIRLRSDDLEGAVRPTTGDPIEIRDALTQTDIIVVEVPPQYPDRSLAWVVARDLINSQVSNRQMLPTVIEASNLHKPDYGIEALAQDTIAFKTNNQVKLIFIIDEFNFQSRSQALFLHAEVSKLADAKFVIFSRNRASIIAESEFCTKSGARMATLDDVSFLETSHFIQKNFEMSVAESEVIAIRLRETFSHFRLSAHPSYFAGIPQAALAGLLRANRRAELIEIAVVGYLSYVVADDNEPIALSRTTRENFLTLLAREINVKKRSFSEAELIKFTEEFAERFDYKISAVRFSSAFMQKGILFIENGNVQFTLPFMESYLLAKSLHDDPEEAQRYFQFGTRAFDLPTFALFAELGLSKNFIEELQTRLDGAISNAEQRATSPSSLSSDRIRPALLSKGERMQGIQNRLQKAIAEVTEDHDASREKQRLLDVADRVRSEASRQSERPVDERESNEGDSAEEDDFEVWYVAVSLLGTGAERLEADVKRSLMSKVIKLSRLIIDDWTNALATVDFKEIKNQMLSDEEVIRDIAKSEADVDLVEAKRTVEMMVDLLEYAMLSQPLRVVVQCLCEDGRDAILAHSLANTDCEDPLEDLLRCIWLSDLDAGTGTKGLKASLKSLPKASFLRMVLASHLITRVYWNHWEKEKRLMLLNAAQECLKTSGLQYDQAGLKRLINREAKGSHEDEERKSS</sequence>
<evidence type="ECO:0000313" key="4">
    <source>
        <dbReference type="Proteomes" id="UP001589775"/>
    </source>
</evidence>
<proteinExistence type="predicted"/>
<gene>
    <name evidence="3" type="ORF">ACFFJ6_05075</name>
</gene>